<evidence type="ECO:0000256" key="2">
    <source>
        <dbReference type="ARBA" id="ARBA00023295"/>
    </source>
</evidence>
<dbReference type="Pfam" id="PF22666">
    <property type="entry name" value="Glyco_hydro_2_N2"/>
    <property type="match status" value="1"/>
</dbReference>
<feature type="chain" id="PRO_5027092229" evidence="3">
    <location>
        <begin position="27"/>
        <end position="224"/>
    </location>
</feature>
<evidence type="ECO:0000313" key="5">
    <source>
        <dbReference type="EMBL" id="VYT06583.1"/>
    </source>
</evidence>
<dbReference type="Gene3D" id="2.60.120.260">
    <property type="entry name" value="Galactose-binding domain-like"/>
    <property type="match status" value="2"/>
</dbReference>
<evidence type="ECO:0000256" key="1">
    <source>
        <dbReference type="ARBA" id="ARBA00022801"/>
    </source>
</evidence>
<dbReference type="InterPro" id="IPR008979">
    <property type="entry name" value="Galactose-bd-like_sf"/>
</dbReference>
<reference evidence="5" key="1">
    <citation type="submission" date="2019-11" db="EMBL/GenBank/DDBJ databases">
        <authorList>
            <person name="Feng L."/>
        </authorList>
    </citation>
    <scope>NUCLEOTIDE SEQUENCE</scope>
    <source>
        <strain evidence="5">BintestinalisLFYP9</strain>
    </source>
</reference>
<accession>A0A6N2TPJ3</accession>
<dbReference type="PANTHER" id="PTHR43730">
    <property type="entry name" value="BETA-MANNOSIDASE"/>
    <property type="match status" value="1"/>
</dbReference>
<evidence type="ECO:0000256" key="3">
    <source>
        <dbReference type="SAM" id="SignalP"/>
    </source>
</evidence>
<evidence type="ECO:0000259" key="4">
    <source>
        <dbReference type="Pfam" id="PF22666"/>
    </source>
</evidence>
<feature type="signal peptide" evidence="3">
    <location>
        <begin position="1"/>
        <end position="26"/>
    </location>
</feature>
<keyword evidence="3" id="KW-0732">Signal</keyword>
<dbReference type="InterPro" id="IPR050887">
    <property type="entry name" value="Beta-mannosidase_GH2"/>
</dbReference>
<protein>
    <submittedName>
        <fullName evidence="5">Glycosyl hydrolases family 2, sugar binding domain</fullName>
    </submittedName>
</protein>
<sequence>MKKPNLNLKRASVLTSSLLCSALLIAVPLRKEMNEDWKFKQARLNNWYPATVPGVVHTDLMDNKIIEDPFFRLTPEMMERQNIELVFKGLDTYADVYLNEKKILEANNMFREWRIGIKPHLEAGENVLKIYLHSPIKVDIPKWEALPFQYEAGNDQSENGGVFNKKVSVFARKAGYHYGWDWGPRLVTSGIWHPVYAEKFGKSKNPHRFTAERTRETIKDRFAE</sequence>
<dbReference type="GO" id="GO:0004567">
    <property type="term" value="F:beta-mannosidase activity"/>
    <property type="evidence" value="ECO:0007669"/>
    <property type="project" value="TreeGrafter"/>
</dbReference>
<dbReference type="SUPFAM" id="SSF49785">
    <property type="entry name" value="Galactose-binding domain-like"/>
    <property type="match status" value="1"/>
</dbReference>
<organism evidence="5">
    <name type="scientific">Bacteroides intestinalis</name>
    <dbReference type="NCBI Taxonomy" id="329854"/>
    <lineage>
        <taxon>Bacteria</taxon>
        <taxon>Pseudomonadati</taxon>
        <taxon>Bacteroidota</taxon>
        <taxon>Bacteroidia</taxon>
        <taxon>Bacteroidales</taxon>
        <taxon>Bacteroidaceae</taxon>
        <taxon>Bacteroides</taxon>
    </lineage>
</organism>
<dbReference type="InterPro" id="IPR054593">
    <property type="entry name" value="Beta-mannosidase-like_N2"/>
</dbReference>
<keyword evidence="2" id="KW-0326">Glycosidase</keyword>
<dbReference type="PANTHER" id="PTHR43730:SF1">
    <property type="entry name" value="BETA-MANNOSIDASE"/>
    <property type="match status" value="1"/>
</dbReference>
<dbReference type="GO" id="GO:0006516">
    <property type="term" value="P:glycoprotein catabolic process"/>
    <property type="evidence" value="ECO:0007669"/>
    <property type="project" value="TreeGrafter"/>
</dbReference>
<keyword evidence="1 5" id="KW-0378">Hydrolase</keyword>
<dbReference type="AlphaFoldDB" id="A0A6N2TPJ3"/>
<name>A0A6N2TPJ3_9BACE</name>
<feature type="domain" description="Beta-mannosidase-like galactose-binding" evidence="4">
    <location>
        <begin position="71"/>
        <end position="192"/>
    </location>
</feature>
<proteinExistence type="predicted"/>
<dbReference type="EMBL" id="CACRSU010000015">
    <property type="protein sequence ID" value="VYT06583.1"/>
    <property type="molecule type" value="Genomic_DNA"/>
</dbReference>
<gene>
    <name evidence="5" type="ORF">BILFYP9_01637</name>
</gene>